<gene>
    <name evidence="5" type="ORF">GCU54_05955</name>
</gene>
<comment type="caution">
    <text evidence="5">The sequence shown here is derived from an EMBL/GenBank/DDBJ whole genome shotgun (WGS) entry which is preliminary data.</text>
</comment>
<reference evidence="5 6" key="1">
    <citation type="submission" date="2019-12" db="EMBL/GenBank/DDBJ databases">
        <title>WGS of CPCC 203550 I12A-02606.</title>
        <authorList>
            <person name="Jiang Z."/>
        </authorList>
    </citation>
    <scope>NUCLEOTIDE SEQUENCE [LARGE SCALE GENOMIC DNA]</scope>
    <source>
        <strain evidence="5 6">I12A-02606</strain>
    </source>
</reference>
<organism evidence="5 6">
    <name type="scientific">Geodermatophilus normandii</name>
    <dbReference type="NCBI Taxonomy" id="1137989"/>
    <lineage>
        <taxon>Bacteria</taxon>
        <taxon>Bacillati</taxon>
        <taxon>Actinomycetota</taxon>
        <taxon>Actinomycetes</taxon>
        <taxon>Geodermatophilales</taxon>
        <taxon>Geodermatophilaceae</taxon>
        <taxon>Geodermatophilus</taxon>
    </lineage>
</organism>
<comment type="similarity">
    <text evidence="1 2">Belongs to the anti-sigma-factor antagonist family.</text>
</comment>
<dbReference type="GO" id="GO:0043856">
    <property type="term" value="F:anti-sigma factor antagonist activity"/>
    <property type="evidence" value="ECO:0007669"/>
    <property type="project" value="InterPro"/>
</dbReference>
<evidence type="ECO:0000313" key="6">
    <source>
        <dbReference type="Proteomes" id="UP000471126"/>
    </source>
</evidence>
<dbReference type="InterPro" id="IPR002645">
    <property type="entry name" value="STAS_dom"/>
</dbReference>
<dbReference type="NCBIfam" id="TIGR00377">
    <property type="entry name" value="ant_ant_sig"/>
    <property type="match status" value="1"/>
</dbReference>
<dbReference type="InterPro" id="IPR003658">
    <property type="entry name" value="Anti-sigma_ant"/>
</dbReference>
<dbReference type="PANTHER" id="PTHR33495:SF2">
    <property type="entry name" value="ANTI-SIGMA FACTOR ANTAGONIST TM_1081-RELATED"/>
    <property type="match status" value="1"/>
</dbReference>
<evidence type="ECO:0000256" key="2">
    <source>
        <dbReference type="RuleBase" id="RU003749"/>
    </source>
</evidence>
<protein>
    <recommendedName>
        <fullName evidence="2">Anti-sigma factor antagonist</fullName>
    </recommendedName>
</protein>
<dbReference type="AlphaFoldDB" id="A0A6P0GE89"/>
<dbReference type="Gene3D" id="3.30.750.24">
    <property type="entry name" value="STAS domain"/>
    <property type="match status" value="1"/>
</dbReference>
<dbReference type="Pfam" id="PF01740">
    <property type="entry name" value="STAS"/>
    <property type="match status" value="1"/>
</dbReference>
<feature type="domain" description="STAS" evidence="4">
    <location>
        <begin position="40"/>
        <end position="134"/>
    </location>
</feature>
<dbReference type="PANTHER" id="PTHR33495">
    <property type="entry name" value="ANTI-SIGMA FACTOR ANTAGONIST TM_1081-RELATED-RELATED"/>
    <property type="match status" value="1"/>
</dbReference>
<dbReference type="CDD" id="cd07043">
    <property type="entry name" value="STAS_anti-anti-sigma_factors"/>
    <property type="match status" value="1"/>
</dbReference>
<evidence type="ECO:0000259" key="4">
    <source>
        <dbReference type="PROSITE" id="PS50801"/>
    </source>
</evidence>
<accession>A0A6P0GE89</accession>
<name>A0A6P0GE89_9ACTN</name>
<dbReference type="SUPFAM" id="SSF52091">
    <property type="entry name" value="SpoIIaa-like"/>
    <property type="match status" value="1"/>
</dbReference>
<dbReference type="EMBL" id="JAAGWE010000011">
    <property type="protein sequence ID" value="NEM05564.1"/>
    <property type="molecule type" value="Genomic_DNA"/>
</dbReference>
<evidence type="ECO:0000313" key="5">
    <source>
        <dbReference type="EMBL" id="NEM05564.1"/>
    </source>
</evidence>
<evidence type="ECO:0000256" key="1">
    <source>
        <dbReference type="ARBA" id="ARBA00009013"/>
    </source>
</evidence>
<sequence>MDQSVPTGEGPTAGHDPGADDQHDGLNGGLHEGPHGGAAPEVTAELDGDVSRVTVTGELTEAARRPLVRVVTDQLLSVSTLSRLELDLAGVTYMNSAGMAVLVQLQRMTQPRAVTVALVSPPQAVARPLQLTGLWRRFEVVDVAAGPADGGGSPPSGAQTRRPDGPGGRSA</sequence>
<feature type="region of interest" description="Disordered" evidence="3">
    <location>
        <begin position="1"/>
        <end position="49"/>
    </location>
</feature>
<dbReference type="Proteomes" id="UP000471126">
    <property type="component" value="Unassembled WGS sequence"/>
</dbReference>
<evidence type="ECO:0000256" key="3">
    <source>
        <dbReference type="SAM" id="MobiDB-lite"/>
    </source>
</evidence>
<dbReference type="InterPro" id="IPR036513">
    <property type="entry name" value="STAS_dom_sf"/>
</dbReference>
<feature type="region of interest" description="Disordered" evidence="3">
    <location>
        <begin position="145"/>
        <end position="171"/>
    </location>
</feature>
<dbReference type="PROSITE" id="PS50801">
    <property type="entry name" value="STAS"/>
    <property type="match status" value="1"/>
</dbReference>
<proteinExistence type="inferred from homology"/>